<gene>
    <name evidence="1" type="ORF">DILT_LOCUS13667</name>
</gene>
<dbReference type="Proteomes" id="UP000281553">
    <property type="component" value="Unassembled WGS sequence"/>
</dbReference>
<evidence type="ECO:0000313" key="1">
    <source>
        <dbReference type="EMBL" id="VDN20643.1"/>
    </source>
</evidence>
<evidence type="ECO:0000313" key="2">
    <source>
        <dbReference type="Proteomes" id="UP000281553"/>
    </source>
</evidence>
<dbReference type="EMBL" id="UYRU01071121">
    <property type="protein sequence ID" value="VDN20643.1"/>
    <property type="molecule type" value="Genomic_DNA"/>
</dbReference>
<protein>
    <submittedName>
        <fullName evidence="1">Uncharacterized protein</fullName>
    </submittedName>
</protein>
<organism evidence="1 2">
    <name type="scientific">Dibothriocephalus latus</name>
    <name type="common">Fish tapeworm</name>
    <name type="synonym">Diphyllobothrium latum</name>
    <dbReference type="NCBI Taxonomy" id="60516"/>
    <lineage>
        <taxon>Eukaryota</taxon>
        <taxon>Metazoa</taxon>
        <taxon>Spiralia</taxon>
        <taxon>Lophotrochozoa</taxon>
        <taxon>Platyhelminthes</taxon>
        <taxon>Cestoda</taxon>
        <taxon>Eucestoda</taxon>
        <taxon>Diphyllobothriidea</taxon>
        <taxon>Diphyllobothriidae</taxon>
        <taxon>Dibothriocephalus</taxon>
    </lineage>
</organism>
<proteinExistence type="predicted"/>
<accession>A0A3P7MAX4</accession>
<name>A0A3P7MAX4_DIBLA</name>
<dbReference type="AlphaFoldDB" id="A0A3P7MAX4"/>
<reference evidence="1 2" key="1">
    <citation type="submission" date="2018-11" db="EMBL/GenBank/DDBJ databases">
        <authorList>
            <consortium name="Pathogen Informatics"/>
        </authorList>
    </citation>
    <scope>NUCLEOTIDE SEQUENCE [LARGE SCALE GENOMIC DNA]</scope>
</reference>
<sequence>MDADCDSADDDGEGEEEVCRRLSARAKKLHVDQLEYYASNQWRLQLQRSTLGLIAAIYSRYDAHRKLIANDILALLNPRTAASATTAANGAGNTSTIASTNRTPVRTFW</sequence>
<keyword evidence="2" id="KW-1185">Reference proteome</keyword>